<dbReference type="Proteomes" id="UP001153069">
    <property type="component" value="Unassembled WGS sequence"/>
</dbReference>
<keyword evidence="2" id="KW-0732">Signal</keyword>
<proteinExistence type="predicted"/>
<evidence type="ECO:0000313" key="4">
    <source>
        <dbReference type="Proteomes" id="UP001153069"/>
    </source>
</evidence>
<protein>
    <recommendedName>
        <fullName evidence="5">RxLR effector protein</fullName>
    </recommendedName>
</protein>
<feature type="compositionally biased region" description="Polar residues" evidence="1">
    <location>
        <begin position="46"/>
        <end position="59"/>
    </location>
</feature>
<feature type="non-terminal residue" evidence="3">
    <location>
        <position position="1"/>
    </location>
</feature>
<dbReference type="EMBL" id="CAICTM010004579">
    <property type="protein sequence ID" value="CAB9531986.1"/>
    <property type="molecule type" value="Genomic_DNA"/>
</dbReference>
<comment type="caution">
    <text evidence="3">The sequence shown here is derived from an EMBL/GenBank/DDBJ whole genome shotgun (WGS) entry which is preliminary data.</text>
</comment>
<sequence>MRRLLLQLLLLSGVSLVSAFSSASAPLAASSSSTAATLTRSRHLSATKSPEESTASAQYQSAMTSILAKEYTEDDLKDALQGLLSDSLDPEYDARHIFGHGDPNHTLSMLQKITATRIKDYVHIMSNSESPSEEQLLQQARD</sequence>
<dbReference type="OrthoDB" id="524799at2759"/>
<evidence type="ECO:0000313" key="3">
    <source>
        <dbReference type="EMBL" id="CAB9531986.1"/>
    </source>
</evidence>
<accession>A0A9N8HZX9</accession>
<dbReference type="AlphaFoldDB" id="A0A9N8HZX9"/>
<reference evidence="3" key="1">
    <citation type="submission" date="2020-06" db="EMBL/GenBank/DDBJ databases">
        <authorList>
            <consortium name="Plant Systems Biology data submission"/>
        </authorList>
    </citation>
    <scope>NUCLEOTIDE SEQUENCE</scope>
    <source>
        <strain evidence="3">D6</strain>
    </source>
</reference>
<name>A0A9N8HZX9_9STRA</name>
<feature type="region of interest" description="Disordered" evidence="1">
    <location>
        <begin position="38"/>
        <end position="59"/>
    </location>
</feature>
<gene>
    <name evidence="3" type="ORF">SEMRO_4581_G354270.1</name>
</gene>
<organism evidence="3 4">
    <name type="scientific">Seminavis robusta</name>
    <dbReference type="NCBI Taxonomy" id="568900"/>
    <lineage>
        <taxon>Eukaryota</taxon>
        <taxon>Sar</taxon>
        <taxon>Stramenopiles</taxon>
        <taxon>Ochrophyta</taxon>
        <taxon>Bacillariophyta</taxon>
        <taxon>Bacillariophyceae</taxon>
        <taxon>Bacillariophycidae</taxon>
        <taxon>Naviculales</taxon>
        <taxon>Naviculaceae</taxon>
        <taxon>Seminavis</taxon>
    </lineage>
</organism>
<feature type="chain" id="PRO_5040341270" description="RxLR effector protein" evidence="2">
    <location>
        <begin position="20"/>
        <end position="142"/>
    </location>
</feature>
<evidence type="ECO:0000256" key="2">
    <source>
        <dbReference type="SAM" id="SignalP"/>
    </source>
</evidence>
<evidence type="ECO:0008006" key="5">
    <source>
        <dbReference type="Google" id="ProtNLM"/>
    </source>
</evidence>
<feature type="signal peptide" evidence="2">
    <location>
        <begin position="1"/>
        <end position="19"/>
    </location>
</feature>
<keyword evidence="4" id="KW-1185">Reference proteome</keyword>
<evidence type="ECO:0000256" key="1">
    <source>
        <dbReference type="SAM" id="MobiDB-lite"/>
    </source>
</evidence>